<dbReference type="HOGENOM" id="CLU_2103475_0_0_2"/>
<dbReference type="AlphaFoldDB" id="A7I7H0"/>
<name>A7I7H0_METB6</name>
<dbReference type="eggNOG" id="arCOG05024">
    <property type="taxonomic scope" value="Archaea"/>
</dbReference>
<dbReference type="STRING" id="456442.Mboo_1163"/>
<protein>
    <submittedName>
        <fullName evidence="1">Uncharacterized protein</fullName>
    </submittedName>
</protein>
<accession>A7I7H0</accession>
<sequence>MKKQDTCRQLRGIIAAIDQAADLAEKYRYEDFCQDYKAQTTITGYICAITAYDREISTIVRVKYLLVPWKDLDALEDTISRADPASRPRILWRITTDVLSRSRPQLADVLRDMEN</sequence>
<evidence type="ECO:0000313" key="1">
    <source>
        <dbReference type="EMBL" id="ABS55681.1"/>
    </source>
</evidence>
<gene>
    <name evidence="1" type="ordered locus">Mboo_1163</name>
</gene>
<dbReference type="RefSeq" id="WP_012106709.1">
    <property type="nucleotide sequence ID" value="NC_009712.1"/>
</dbReference>
<dbReference type="Proteomes" id="UP000002408">
    <property type="component" value="Chromosome"/>
</dbReference>
<proteinExistence type="predicted"/>
<reference evidence="2" key="1">
    <citation type="journal article" date="2015" name="Microbiology">
        <title>Genome of Methanoregula boonei 6A8 reveals adaptations to oligotrophic peatland environments.</title>
        <authorList>
            <person name="Braeuer S."/>
            <person name="Cadillo-Quiroz H."/>
            <person name="Kyrpides N."/>
            <person name="Woyke T."/>
            <person name="Goodwin L."/>
            <person name="Detter C."/>
            <person name="Podell S."/>
            <person name="Yavitt J.B."/>
            <person name="Zinder S.H."/>
        </authorList>
    </citation>
    <scope>NUCLEOTIDE SEQUENCE [LARGE SCALE GENOMIC DNA]</scope>
    <source>
        <strain evidence="2">DSM 21154 / JCM 14090 / 6A8</strain>
    </source>
</reference>
<keyword evidence="2" id="KW-1185">Reference proteome</keyword>
<dbReference type="KEGG" id="mbn:Mboo_1163"/>
<evidence type="ECO:0000313" key="2">
    <source>
        <dbReference type="Proteomes" id="UP000002408"/>
    </source>
</evidence>
<organism evidence="1 2">
    <name type="scientific">Methanoregula boonei (strain DSM 21154 / JCM 14090 / 6A8)</name>
    <dbReference type="NCBI Taxonomy" id="456442"/>
    <lineage>
        <taxon>Archaea</taxon>
        <taxon>Methanobacteriati</taxon>
        <taxon>Methanobacteriota</taxon>
        <taxon>Stenosarchaea group</taxon>
        <taxon>Methanomicrobia</taxon>
        <taxon>Methanomicrobiales</taxon>
        <taxon>Methanoregulaceae</taxon>
        <taxon>Methanoregula</taxon>
    </lineage>
</organism>
<dbReference type="EMBL" id="CP000780">
    <property type="protein sequence ID" value="ABS55681.1"/>
    <property type="molecule type" value="Genomic_DNA"/>
</dbReference>
<dbReference type="GeneID" id="5410432"/>